<feature type="region of interest" description="Disordered" evidence="5">
    <location>
        <begin position="448"/>
        <end position="467"/>
    </location>
</feature>
<dbReference type="GO" id="GO:0008270">
    <property type="term" value="F:zinc ion binding"/>
    <property type="evidence" value="ECO:0007669"/>
    <property type="project" value="UniProtKB-KW"/>
</dbReference>
<evidence type="ECO:0000256" key="2">
    <source>
        <dbReference type="ARBA" id="ARBA00022771"/>
    </source>
</evidence>
<evidence type="ECO:0000256" key="4">
    <source>
        <dbReference type="PROSITE-ProRule" id="PRU00146"/>
    </source>
</evidence>
<evidence type="ECO:0000313" key="8">
    <source>
        <dbReference type="Proteomes" id="UP000053257"/>
    </source>
</evidence>
<keyword evidence="1" id="KW-0479">Metal-binding</keyword>
<evidence type="ECO:0000256" key="3">
    <source>
        <dbReference type="ARBA" id="ARBA00022833"/>
    </source>
</evidence>
<evidence type="ECO:0000259" key="6">
    <source>
        <dbReference type="PROSITE" id="PS50016"/>
    </source>
</evidence>
<dbReference type="InterPro" id="IPR013083">
    <property type="entry name" value="Znf_RING/FYVE/PHD"/>
</dbReference>
<evidence type="ECO:0000256" key="1">
    <source>
        <dbReference type="ARBA" id="ARBA00022723"/>
    </source>
</evidence>
<dbReference type="InterPro" id="IPR019787">
    <property type="entry name" value="Znf_PHD-finger"/>
</dbReference>
<name>A0A0C3RQA1_PHLG1</name>
<dbReference type="InterPro" id="IPR001965">
    <property type="entry name" value="Znf_PHD"/>
</dbReference>
<dbReference type="Proteomes" id="UP000053257">
    <property type="component" value="Unassembled WGS sequence"/>
</dbReference>
<feature type="compositionally biased region" description="Polar residues" evidence="5">
    <location>
        <begin position="254"/>
        <end position="270"/>
    </location>
</feature>
<dbReference type="SMART" id="SM00249">
    <property type="entry name" value="PHD"/>
    <property type="match status" value="1"/>
</dbReference>
<keyword evidence="8" id="KW-1185">Reference proteome</keyword>
<dbReference type="OrthoDB" id="10033786at2759"/>
<keyword evidence="2 4" id="KW-0863">Zinc-finger</keyword>
<feature type="region of interest" description="Disordered" evidence="5">
    <location>
        <begin position="163"/>
        <end position="383"/>
    </location>
</feature>
<dbReference type="AlphaFoldDB" id="A0A0C3RQA1"/>
<dbReference type="InterPro" id="IPR011011">
    <property type="entry name" value="Znf_FYVE_PHD"/>
</dbReference>
<feature type="compositionally biased region" description="Low complexity" evidence="5">
    <location>
        <begin position="359"/>
        <end position="372"/>
    </location>
</feature>
<evidence type="ECO:0000256" key="5">
    <source>
        <dbReference type="SAM" id="MobiDB-lite"/>
    </source>
</evidence>
<feature type="compositionally biased region" description="Polar residues" evidence="5">
    <location>
        <begin position="181"/>
        <end position="192"/>
    </location>
</feature>
<dbReference type="PROSITE" id="PS01359">
    <property type="entry name" value="ZF_PHD_1"/>
    <property type="match status" value="1"/>
</dbReference>
<protein>
    <recommendedName>
        <fullName evidence="6">PHD-type domain-containing protein</fullName>
    </recommendedName>
</protein>
<dbReference type="EMBL" id="KN840723">
    <property type="protein sequence ID" value="KIP01911.1"/>
    <property type="molecule type" value="Genomic_DNA"/>
</dbReference>
<feature type="domain" description="PHD-type" evidence="6">
    <location>
        <begin position="4"/>
        <end position="69"/>
    </location>
</feature>
<feature type="compositionally biased region" description="Low complexity" evidence="5">
    <location>
        <begin position="295"/>
        <end position="329"/>
    </location>
</feature>
<dbReference type="SUPFAM" id="SSF57903">
    <property type="entry name" value="FYVE/PHD zinc finger"/>
    <property type="match status" value="1"/>
</dbReference>
<proteinExistence type="predicted"/>
<feature type="compositionally biased region" description="Polar residues" evidence="5">
    <location>
        <begin position="330"/>
        <end position="348"/>
    </location>
</feature>
<feature type="compositionally biased region" description="Polar residues" evidence="5">
    <location>
        <begin position="163"/>
        <end position="173"/>
    </location>
</feature>
<evidence type="ECO:0000313" key="7">
    <source>
        <dbReference type="EMBL" id="KIP01911.1"/>
    </source>
</evidence>
<dbReference type="Gene3D" id="3.30.40.10">
    <property type="entry name" value="Zinc/RING finger domain, C3HC4 (zinc finger)"/>
    <property type="match status" value="1"/>
</dbReference>
<keyword evidence="3" id="KW-0862">Zinc</keyword>
<accession>A0A0C3RQA1</accession>
<dbReference type="PROSITE" id="PS50016">
    <property type="entry name" value="ZF_PHD_2"/>
    <property type="match status" value="1"/>
</dbReference>
<sequence length="565" mass="61995">MEDGRSCRKCSSRESTITAFMLTCRHCKRHWHHSCLEPKMRDAELVSILNDLKTRADDEVWACRRCFLRNGGQPVQALQRTSSQILSAPSTSSKQIGQVADRLAARKTIVAEVLDDDDDDDIVMLHDPPPPRIDTTAARTMIVAGAPDDDDDIVLLDDFSRSRTNVTKNSGPQSIRPAVSVGNTSESDSPSGSIRHINFHSIPRPSNRPRQAQAGVQTRRIEDDTGISDVELIEDSDGLQVAERTPSVRAGGYSRSQASVSGVPPTTTGLSGPPALPAYQSSLGPSNKRIVVSESATSSRASSSTTTSRRSTYDRSIPSTSPSASRSVSLNTSFDQMNIEKTPSSVARSSDGPRPPAISTPTPSTMSSISNTVTPPDPRDKTPMPVNIRERIAHMRAQGLLKPPPSILDDLTANSQIEHGTIARQEHPSVRGLRSAAEQVEVKLELRDSDEEIPTRSSAKAKGKRPVQLPIHAAPSLVRSVHKNVEFKDSDVEDDEWEELFERISTKRTRRLQEASSITSRKFSAVKAKRLGPKARENTDKRTLQWVMSSVPTDSRKRELPSWMI</sequence>
<organism evidence="7 8">
    <name type="scientific">Phlebiopsis gigantea (strain 11061_1 CR5-6)</name>
    <name type="common">White-rot fungus</name>
    <name type="synonym">Peniophora gigantea</name>
    <dbReference type="NCBI Taxonomy" id="745531"/>
    <lineage>
        <taxon>Eukaryota</taxon>
        <taxon>Fungi</taxon>
        <taxon>Dikarya</taxon>
        <taxon>Basidiomycota</taxon>
        <taxon>Agaricomycotina</taxon>
        <taxon>Agaricomycetes</taxon>
        <taxon>Polyporales</taxon>
        <taxon>Phanerochaetaceae</taxon>
        <taxon>Phlebiopsis</taxon>
    </lineage>
</organism>
<reference evidence="7 8" key="1">
    <citation type="journal article" date="2014" name="PLoS Genet.">
        <title>Analysis of the Phlebiopsis gigantea genome, transcriptome and secretome provides insight into its pioneer colonization strategies of wood.</title>
        <authorList>
            <person name="Hori C."/>
            <person name="Ishida T."/>
            <person name="Igarashi K."/>
            <person name="Samejima M."/>
            <person name="Suzuki H."/>
            <person name="Master E."/>
            <person name="Ferreira P."/>
            <person name="Ruiz-Duenas F.J."/>
            <person name="Held B."/>
            <person name="Canessa P."/>
            <person name="Larrondo L.F."/>
            <person name="Schmoll M."/>
            <person name="Druzhinina I.S."/>
            <person name="Kubicek C.P."/>
            <person name="Gaskell J.A."/>
            <person name="Kersten P."/>
            <person name="St John F."/>
            <person name="Glasner J."/>
            <person name="Sabat G."/>
            <person name="Splinter BonDurant S."/>
            <person name="Syed K."/>
            <person name="Yadav J."/>
            <person name="Mgbeahuruike A.C."/>
            <person name="Kovalchuk A."/>
            <person name="Asiegbu F.O."/>
            <person name="Lackner G."/>
            <person name="Hoffmeister D."/>
            <person name="Rencoret J."/>
            <person name="Gutierrez A."/>
            <person name="Sun H."/>
            <person name="Lindquist E."/>
            <person name="Barry K."/>
            <person name="Riley R."/>
            <person name="Grigoriev I.V."/>
            <person name="Henrissat B."/>
            <person name="Kues U."/>
            <person name="Berka R.M."/>
            <person name="Martinez A.T."/>
            <person name="Covert S.F."/>
            <person name="Blanchette R.A."/>
            <person name="Cullen D."/>
        </authorList>
    </citation>
    <scope>NUCLEOTIDE SEQUENCE [LARGE SCALE GENOMIC DNA]</scope>
    <source>
        <strain evidence="7 8">11061_1 CR5-6</strain>
    </source>
</reference>
<dbReference type="HOGENOM" id="CLU_482417_0_0_1"/>
<gene>
    <name evidence="7" type="ORF">PHLGIDRAFT_321224</name>
</gene>
<dbReference type="InterPro" id="IPR019786">
    <property type="entry name" value="Zinc_finger_PHD-type_CS"/>
</dbReference>